<comment type="caution">
    <text evidence="1">The sequence shown here is derived from an EMBL/GenBank/DDBJ whole genome shotgun (WGS) entry which is preliminary data.</text>
</comment>
<name>A0ABQ9WK74_SAGOE</name>
<protein>
    <recommendedName>
        <fullName evidence="3">NBS-LRR type resistance protein</fullName>
    </recommendedName>
</protein>
<dbReference type="Proteomes" id="UP001266305">
    <property type="component" value="Unassembled WGS sequence"/>
</dbReference>
<keyword evidence="2" id="KW-1185">Reference proteome</keyword>
<dbReference type="EMBL" id="JASSZA010000001">
    <property type="protein sequence ID" value="KAK2121731.1"/>
    <property type="molecule type" value="Genomic_DNA"/>
</dbReference>
<proteinExistence type="predicted"/>
<gene>
    <name evidence="1" type="ORF">P7K49_003117</name>
</gene>
<accession>A0ABQ9WK74</accession>
<evidence type="ECO:0000313" key="2">
    <source>
        <dbReference type="Proteomes" id="UP001266305"/>
    </source>
</evidence>
<reference evidence="1 2" key="1">
    <citation type="submission" date="2023-05" db="EMBL/GenBank/DDBJ databases">
        <title>B98-5 Cell Line De Novo Hybrid Assembly: An Optical Mapping Approach.</title>
        <authorList>
            <person name="Kananen K."/>
            <person name="Auerbach J.A."/>
            <person name="Kautto E."/>
            <person name="Blachly J.S."/>
        </authorList>
    </citation>
    <scope>NUCLEOTIDE SEQUENCE [LARGE SCALE GENOMIC DNA]</scope>
    <source>
        <strain evidence="1">B95-8</strain>
        <tissue evidence="1">Cell line</tissue>
    </source>
</reference>
<sequence length="126" mass="13691">MSEQYYCTSGHPPSAVSKQYYCTSGHTPSAASEQYYYCTSGHLPSAVSEQYYYCTSGHPPLLPQRLSSTAHPGTLLPPCLSSTTAQICLHHDRSQCYSQGIKHVSITSSNRHFPSSGQLDAGKTTV</sequence>
<evidence type="ECO:0008006" key="3">
    <source>
        <dbReference type="Google" id="ProtNLM"/>
    </source>
</evidence>
<organism evidence="1 2">
    <name type="scientific">Saguinus oedipus</name>
    <name type="common">Cotton-top tamarin</name>
    <name type="synonym">Oedipomidas oedipus</name>
    <dbReference type="NCBI Taxonomy" id="9490"/>
    <lineage>
        <taxon>Eukaryota</taxon>
        <taxon>Metazoa</taxon>
        <taxon>Chordata</taxon>
        <taxon>Craniata</taxon>
        <taxon>Vertebrata</taxon>
        <taxon>Euteleostomi</taxon>
        <taxon>Mammalia</taxon>
        <taxon>Eutheria</taxon>
        <taxon>Euarchontoglires</taxon>
        <taxon>Primates</taxon>
        <taxon>Haplorrhini</taxon>
        <taxon>Platyrrhini</taxon>
        <taxon>Cebidae</taxon>
        <taxon>Callitrichinae</taxon>
        <taxon>Saguinus</taxon>
    </lineage>
</organism>
<evidence type="ECO:0000313" key="1">
    <source>
        <dbReference type="EMBL" id="KAK2121731.1"/>
    </source>
</evidence>